<name>A0A6A7BYX9_9PEZI</name>
<dbReference type="EMBL" id="MU005980">
    <property type="protein sequence ID" value="KAF2860566.1"/>
    <property type="molecule type" value="Genomic_DNA"/>
</dbReference>
<protein>
    <submittedName>
        <fullName evidence="5">NAD(P)-binding protein</fullName>
    </submittedName>
</protein>
<feature type="region of interest" description="Disordered" evidence="4">
    <location>
        <begin position="1"/>
        <end position="36"/>
    </location>
</feature>
<dbReference type="AlphaFoldDB" id="A0A6A7BYX9"/>
<proteinExistence type="inferred from homology"/>
<dbReference type="GO" id="GO:0016616">
    <property type="term" value="F:oxidoreductase activity, acting on the CH-OH group of donors, NAD or NADP as acceptor"/>
    <property type="evidence" value="ECO:0007669"/>
    <property type="project" value="UniProtKB-ARBA"/>
</dbReference>
<dbReference type="Gene3D" id="3.40.50.720">
    <property type="entry name" value="NAD(P)-binding Rossmann-like Domain"/>
    <property type="match status" value="1"/>
</dbReference>
<evidence type="ECO:0000313" key="5">
    <source>
        <dbReference type="EMBL" id="KAF2860566.1"/>
    </source>
</evidence>
<keyword evidence="6" id="KW-1185">Reference proteome</keyword>
<keyword evidence="3" id="KW-0560">Oxidoreductase</keyword>
<dbReference type="InterPro" id="IPR020904">
    <property type="entry name" value="Sc_DH/Rdtase_CS"/>
</dbReference>
<sequence>MSTSREDLSSRTLPFMTLSDGSTTAPPAPFPPSMTPTQRATERFKVHGGVIITGGAGTLGLSCARSMLDHGASSIYLWDLASTLQTSSSSISELTTSFPDRIIKSVPVDVTDEDAVSRALSESGGEISHLFCFAGVVSCVPAMEIGIKEWRRVIEINATGAFICARAIARYITERDGRGQNPSHTEPNSRNDGSRSDSTHGEATREYKATDSAPQSVPPPGGRSITLIASISAHRVNFPQPQVAYNVSKTSILALKSSLAAEWAHLGIRVNSISPGYMDTVLNAGGGTIARARDIWAERNPMGRMGAVGELDGVCVLLASRAGSYIQGADLVVDGGGVVF</sequence>
<evidence type="ECO:0000256" key="1">
    <source>
        <dbReference type="ARBA" id="ARBA00006484"/>
    </source>
</evidence>
<organism evidence="5 6">
    <name type="scientific">Piedraia hortae CBS 480.64</name>
    <dbReference type="NCBI Taxonomy" id="1314780"/>
    <lineage>
        <taxon>Eukaryota</taxon>
        <taxon>Fungi</taxon>
        <taxon>Dikarya</taxon>
        <taxon>Ascomycota</taxon>
        <taxon>Pezizomycotina</taxon>
        <taxon>Dothideomycetes</taxon>
        <taxon>Dothideomycetidae</taxon>
        <taxon>Capnodiales</taxon>
        <taxon>Piedraiaceae</taxon>
        <taxon>Piedraia</taxon>
    </lineage>
</organism>
<gene>
    <name evidence="5" type="ORF">K470DRAFT_257800</name>
</gene>
<dbReference type="OrthoDB" id="47007at2759"/>
<dbReference type="Pfam" id="PF13561">
    <property type="entry name" value="adh_short_C2"/>
    <property type="match status" value="1"/>
</dbReference>
<reference evidence="5" key="1">
    <citation type="journal article" date="2020" name="Stud. Mycol.">
        <title>101 Dothideomycetes genomes: a test case for predicting lifestyles and emergence of pathogens.</title>
        <authorList>
            <person name="Haridas S."/>
            <person name="Albert R."/>
            <person name="Binder M."/>
            <person name="Bloem J."/>
            <person name="Labutti K."/>
            <person name="Salamov A."/>
            <person name="Andreopoulos B."/>
            <person name="Baker S."/>
            <person name="Barry K."/>
            <person name="Bills G."/>
            <person name="Bluhm B."/>
            <person name="Cannon C."/>
            <person name="Castanera R."/>
            <person name="Culley D."/>
            <person name="Daum C."/>
            <person name="Ezra D."/>
            <person name="Gonzalez J."/>
            <person name="Henrissat B."/>
            <person name="Kuo A."/>
            <person name="Liang C."/>
            <person name="Lipzen A."/>
            <person name="Lutzoni F."/>
            <person name="Magnuson J."/>
            <person name="Mondo S."/>
            <person name="Nolan M."/>
            <person name="Ohm R."/>
            <person name="Pangilinan J."/>
            <person name="Park H.-J."/>
            <person name="Ramirez L."/>
            <person name="Alfaro M."/>
            <person name="Sun H."/>
            <person name="Tritt A."/>
            <person name="Yoshinaga Y."/>
            <person name="Zwiers L.-H."/>
            <person name="Turgeon B."/>
            <person name="Goodwin S."/>
            <person name="Spatafora J."/>
            <person name="Crous P."/>
            <person name="Grigoriev I."/>
        </authorList>
    </citation>
    <scope>NUCLEOTIDE SEQUENCE</scope>
    <source>
        <strain evidence="5">CBS 480.64</strain>
    </source>
</reference>
<evidence type="ECO:0000313" key="6">
    <source>
        <dbReference type="Proteomes" id="UP000799421"/>
    </source>
</evidence>
<keyword evidence="2" id="KW-0521">NADP</keyword>
<dbReference type="Pfam" id="PF00106">
    <property type="entry name" value="adh_short"/>
    <property type="match status" value="1"/>
</dbReference>
<dbReference type="InterPro" id="IPR036291">
    <property type="entry name" value="NAD(P)-bd_dom_sf"/>
</dbReference>
<dbReference type="Proteomes" id="UP000799421">
    <property type="component" value="Unassembled WGS sequence"/>
</dbReference>
<accession>A0A6A7BYX9</accession>
<feature type="compositionally biased region" description="Basic and acidic residues" evidence="4">
    <location>
        <begin position="187"/>
        <end position="209"/>
    </location>
</feature>
<dbReference type="PANTHER" id="PTHR43008:SF4">
    <property type="entry name" value="CHAIN DEHYDROGENASE, PUTATIVE (AFU_ORTHOLOGUE AFUA_4G08710)-RELATED"/>
    <property type="match status" value="1"/>
</dbReference>
<comment type="similarity">
    <text evidence="1">Belongs to the short-chain dehydrogenases/reductases (SDR) family.</text>
</comment>
<dbReference type="GO" id="GO:0050664">
    <property type="term" value="F:oxidoreductase activity, acting on NAD(P)H, oxygen as acceptor"/>
    <property type="evidence" value="ECO:0007669"/>
    <property type="project" value="TreeGrafter"/>
</dbReference>
<dbReference type="PROSITE" id="PS00061">
    <property type="entry name" value="ADH_SHORT"/>
    <property type="match status" value="1"/>
</dbReference>
<dbReference type="InterPro" id="IPR002347">
    <property type="entry name" value="SDR_fam"/>
</dbReference>
<dbReference type="SUPFAM" id="SSF51735">
    <property type="entry name" value="NAD(P)-binding Rossmann-fold domains"/>
    <property type="match status" value="1"/>
</dbReference>
<evidence type="ECO:0000256" key="4">
    <source>
        <dbReference type="SAM" id="MobiDB-lite"/>
    </source>
</evidence>
<evidence type="ECO:0000256" key="2">
    <source>
        <dbReference type="ARBA" id="ARBA00022857"/>
    </source>
</evidence>
<dbReference type="PRINTS" id="PR00081">
    <property type="entry name" value="GDHRDH"/>
</dbReference>
<dbReference type="PANTHER" id="PTHR43008">
    <property type="entry name" value="BENZIL REDUCTASE"/>
    <property type="match status" value="1"/>
</dbReference>
<feature type="region of interest" description="Disordered" evidence="4">
    <location>
        <begin position="175"/>
        <end position="221"/>
    </location>
</feature>
<evidence type="ECO:0000256" key="3">
    <source>
        <dbReference type="ARBA" id="ARBA00023002"/>
    </source>
</evidence>